<evidence type="ECO:0000259" key="2">
    <source>
        <dbReference type="Pfam" id="PF00206"/>
    </source>
</evidence>
<dbReference type="PANTHER" id="PTHR43172:SF1">
    <property type="entry name" value="ADENYLOSUCCINATE LYASE"/>
    <property type="match status" value="1"/>
</dbReference>
<evidence type="ECO:0000313" key="3">
    <source>
        <dbReference type="EMBL" id="GAI15645.1"/>
    </source>
</evidence>
<name>X1MLS0_9ZZZZ</name>
<dbReference type="Pfam" id="PF00206">
    <property type="entry name" value="Lyase_1"/>
    <property type="match status" value="1"/>
</dbReference>
<dbReference type="GO" id="GO:0005829">
    <property type="term" value="C:cytosol"/>
    <property type="evidence" value="ECO:0007669"/>
    <property type="project" value="TreeGrafter"/>
</dbReference>
<accession>X1MLS0</accession>
<dbReference type="EMBL" id="BARV01010731">
    <property type="protein sequence ID" value="GAI15645.1"/>
    <property type="molecule type" value="Genomic_DNA"/>
</dbReference>
<organism evidence="3">
    <name type="scientific">marine sediment metagenome</name>
    <dbReference type="NCBI Taxonomy" id="412755"/>
    <lineage>
        <taxon>unclassified sequences</taxon>
        <taxon>metagenomes</taxon>
        <taxon>ecological metagenomes</taxon>
    </lineage>
</organism>
<protein>
    <recommendedName>
        <fullName evidence="2">Fumarate lyase N-terminal domain-containing protein</fullName>
    </recommendedName>
</protein>
<dbReference type="InterPro" id="IPR022761">
    <property type="entry name" value="Fumarate_lyase_N"/>
</dbReference>
<comment type="caution">
    <text evidence="3">The sequence shown here is derived from an EMBL/GenBank/DDBJ whole genome shotgun (WGS) entry which is preliminary data.</text>
</comment>
<reference evidence="3" key="1">
    <citation type="journal article" date="2014" name="Front. Microbiol.">
        <title>High frequency of phylogenetically diverse reductive dehalogenase-homologous genes in deep subseafloor sedimentary metagenomes.</title>
        <authorList>
            <person name="Kawai M."/>
            <person name="Futagami T."/>
            <person name="Toyoda A."/>
            <person name="Takaki Y."/>
            <person name="Nishi S."/>
            <person name="Hori S."/>
            <person name="Arai W."/>
            <person name="Tsubouchi T."/>
            <person name="Morono Y."/>
            <person name="Uchiyama I."/>
            <person name="Ito T."/>
            <person name="Fujiyama A."/>
            <person name="Inagaki F."/>
            <person name="Takami H."/>
        </authorList>
    </citation>
    <scope>NUCLEOTIDE SEQUENCE</scope>
    <source>
        <strain evidence="3">Expedition CK06-06</strain>
    </source>
</reference>
<dbReference type="GO" id="GO:0004018">
    <property type="term" value="F:N6-(1,2-dicarboxyethyl)AMP AMP-lyase (fumarate-forming) activity"/>
    <property type="evidence" value="ECO:0007669"/>
    <property type="project" value="TreeGrafter"/>
</dbReference>
<dbReference type="PANTHER" id="PTHR43172">
    <property type="entry name" value="ADENYLOSUCCINATE LYASE"/>
    <property type="match status" value="1"/>
</dbReference>
<dbReference type="SUPFAM" id="SSF48557">
    <property type="entry name" value="L-aspartase-like"/>
    <property type="match status" value="1"/>
</dbReference>
<sequence>MKKTWSDENKFDQWLRVEIAACEAWAELGEIPQEDIVKIRKASYNLNRVAEFLKVTHHDVTAFLNSVAESLSEESRFIHLGLTSSDVIDTALSLQLTQAADILSEDVAELISVLKNKSVEHKYT</sequence>
<dbReference type="AlphaFoldDB" id="X1MLS0"/>
<feature type="domain" description="Fumarate lyase N-terminal" evidence="2">
    <location>
        <begin position="3"/>
        <end position="123"/>
    </location>
</feature>
<dbReference type="GO" id="GO:0044208">
    <property type="term" value="P:'de novo' AMP biosynthetic process"/>
    <property type="evidence" value="ECO:0007669"/>
    <property type="project" value="TreeGrafter"/>
</dbReference>
<feature type="non-terminal residue" evidence="3">
    <location>
        <position position="124"/>
    </location>
</feature>
<dbReference type="InterPro" id="IPR008948">
    <property type="entry name" value="L-Aspartase-like"/>
</dbReference>
<keyword evidence="1" id="KW-0456">Lyase</keyword>
<dbReference type="GO" id="GO:0070626">
    <property type="term" value="F:(S)-2-(5-amino-1-(5-phospho-D-ribosyl)imidazole-4-carboxamido) succinate lyase (fumarate-forming) activity"/>
    <property type="evidence" value="ECO:0007669"/>
    <property type="project" value="TreeGrafter"/>
</dbReference>
<dbReference type="Gene3D" id="1.10.275.10">
    <property type="entry name" value="Fumarase/aspartase (N-terminal domain)"/>
    <property type="match status" value="1"/>
</dbReference>
<dbReference type="InterPro" id="IPR024083">
    <property type="entry name" value="Fumarase/histidase_N"/>
</dbReference>
<proteinExistence type="predicted"/>
<evidence type="ECO:0000256" key="1">
    <source>
        <dbReference type="ARBA" id="ARBA00023239"/>
    </source>
</evidence>
<dbReference type="Gene3D" id="1.20.200.10">
    <property type="entry name" value="Fumarase/aspartase (Central domain)"/>
    <property type="match status" value="1"/>
</dbReference>
<gene>
    <name evidence="3" type="ORF">S06H3_20665</name>
</gene>